<name>A0ACB0ZG44_MELEN</name>
<sequence>MQLIFIPKTLLKSKLIPSFILLFISNTVHGGPNDERPTTLVPITKGLATNVSMSMFIEGISSFSAQTMDYQLDVYMYQHNGSGPLLIRDKEIFNKIWRPDIYFANARQASFQSITEPNFYVWIFPNGRVWYDLRISLVAICMMNLWKYPLDSQTCELRILSYAYPESHLRLRW</sequence>
<dbReference type="EMBL" id="CAVMJV010000033">
    <property type="protein sequence ID" value="CAK5077848.1"/>
    <property type="molecule type" value="Genomic_DNA"/>
</dbReference>
<organism evidence="1 2">
    <name type="scientific">Meloidogyne enterolobii</name>
    <name type="common">Root-knot nematode worm</name>
    <name type="synonym">Meloidogyne mayaguensis</name>
    <dbReference type="NCBI Taxonomy" id="390850"/>
    <lineage>
        <taxon>Eukaryota</taxon>
        <taxon>Metazoa</taxon>
        <taxon>Ecdysozoa</taxon>
        <taxon>Nematoda</taxon>
        <taxon>Chromadorea</taxon>
        <taxon>Rhabditida</taxon>
        <taxon>Tylenchina</taxon>
        <taxon>Tylenchomorpha</taxon>
        <taxon>Tylenchoidea</taxon>
        <taxon>Meloidogynidae</taxon>
        <taxon>Meloidogyninae</taxon>
        <taxon>Meloidogyne</taxon>
    </lineage>
</organism>
<proteinExistence type="predicted"/>
<comment type="caution">
    <text evidence="1">The sequence shown here is derived from an EMBL/GenBank/DDBJ whole genome shotgun (WGS) entry which is preliminary data.</text>
</comment>
<dbReference type="Proteomes" id="UP001497535">
    <property type="component" value="Unassembled WGS sequence"/>
</dbReference>
<reference evidence="1" key="1">
    <citation type="submission" date="2023-11" db="EMBL/GenBank/DDBJ databases">
        <authorList>
            <person name="Poullet M."/>
        </authorList>
    </citation>
    <scope>NUCLEOTIDE SEQUENCE</scope>
    <source>
        <strain evidence="1">E1834</strain>
    </source>
</reference>
<accession>A0ACB0ZG44</accession>
<keyword evidence="2" id="KW-1185">Reference proteome</keyword>
<protein>
    <submittedName>
        <fullName evidence="1">Uncharacterized protein</fullName>
    </submittedName>
</protein>
<evidence type="ECO:0000313" key="1">
    <source>
        <dbReference type="EMBL" id="CAK5077848.1"/>
    </source>
</evidence>
<evidence type="ECO:0000313" key="2">
    <source>
        <dbReference type="Proteomes" id="UP001497535"/>
    </source>
</evidence>
<gene>
    <name evidence="1" type="ORF">MENTE1834_LOCUS24807</name>
</gene>